<dbReference type="RefSeq" id="WP_163703382.1">
    <property type="nucleotide sequence ID" value="NZ_QXHD01000004.1"/>
</dbReference>
<dbReference type="SUPFAM" id="SSF55486">
    <property type="entry name" value="Metalloproteases ('zincins'), catalytic domain"/>
    <property type="match status" value="1"/>
</dbReference>
<keyword evidence="2" id="KW-1185">Reference proteome</keyword>
<dbReference type="Proteomes" id="UP000481033">
    <property type="component" value="Unassembled WGS sequence"/>
</dbReference>
<name>A0A6M0RYY7_9CYAN</name>
<organism evidence="1 2">
    <name type="scientific">Adonisia turfae CCMR0081</name>
    <dbReference type="NCBI Taxonomy" id="2292702"/>
    <lineage>
        <taxon>Bacteria</taxon>
        <taxon>Bacillati</taxon>
        <taxon>Cyanobacteriota</taxon>
        <taxon>Adonisia</taxon>
        <taxon>Adonisia turfae</taxon>
    </lineage>
</organism>
<accession>A0A6M0RYY7</accession>
<reference evidence="1 2" key="1">
    <citation type="journal article" date="2020" name="Microb. Ecol.">
        <title>Ecogenomics of the Marine Benthic Filamentous Cyanobacterium Adonisia.</title>
        <authorList>
            <person name="Walter J.M."/>
            <person name="Coutinho F.H."/>
            <person name="Leomil L."/>
            <person name="Hargreaves P.I."/>
            <person name="Campeao M.E."/>
            <person name="Vieira V.V."/>
            <person name="Silva B.S."/>
            <person name="Fistarol G.O."/>
            <person name="Salomon P.S."/>
            <person name="Sawabe T."/>
            <person name="Mino S."/>
            <person name="Hosokawa M."/>
            <person name="Miyashita H."/>
            <person name="Maruyama F."/>
            <person name="van Verk M.C."/>
            <person name="Dutilh B.E."/>
            <person name="Thompson C.C."/>
            <person name="Thompson F.L."/>
        </authorList>
    </citation>
    <scope>NUCLEOTIDE SEQUENCE [LARGE SCALE GENOMIC DNA]</scope>
    <source>
        <strain evidence="1 2">CCMR0081</strain>
    </source>
</reference>
<dbReference type="PROSITE" id="PS51257">
    <property type="entry name" value="PROKAR_LIPOPROTEIN"/>
    <property type="match status" value="1"/>
</dbReference>
<dbReference type="GO" id="GO:0008237">
    <property type="term" value="F:metallopeptidase activity"/>
    <property type="evidence" value="ECO:0007669"/>
    <property type="project" value="InterPro"/>
</dbReference>
<dbReference type="Gene3D" id="3.40.390.10">
    <property type="entry name" value="Collagenase (Catalytic Domain)"/>
    <property type="match status" value="1"/>
</dbReference>
<gene>
    <name evidence="1" type="ORF">DXZ20_37055</name>
</gene>
<dbReference type="InterPro" id="IPR024079">
    <property type="entry name" value="MetalloPept_cat_dom_sf"/>
</dbReference>
<evidence type="ECO:0000313" key="1">
    <source>
        <dbReference type="EMBL" id="NEZ61150.1"/>
    </source>
</evidence>
<comment type="caution">
    <text evidence="1">The sequence shown here is derived from an EMBL/GenBank/DDBJ whole genome shotgun (WGS) entry which is preliminary data.</text>
</comment>
<dbReference type="AlphaFoldDB" id="A0A6M0RYY7"/>
<dbReference type="EMBL" id="QXHD01000004">
    <property type="protein sequence ID" value="NEZ61150.1"/>
    <property type="molecule type" value="Genomic_DNA"/>
</dbReference>
<sequence>MVITSERVSNSLICRLTVLGGVAFVISSCTGGSGGGSSATPVSISEPDQLVLEVQPIQVCDDDGIVCAQVELFEAIADKIWGQAGIDIAFLPLNQLNDSTYLTTDEDEFIDLSFSGDAGDFGRHPDSTRTDGPINLWFVDVIETTTGLVQFGNAWIGLNGVLVSDDILDFNNGAGRIDVIAHELGHNLGLRHSTFGAGEADNVMSSGAVRTVPESIDDIFPDGDRLSRLTPEQIERARESDFLTEAEPDENSLPITEADAIPLIVADALSADEGSLPIPEVSAMPMALADSPIATMAGKPSLAPQLLASTQAVAAVPEHSPSPLTWLLLLPLGHRVYSRVSRSKR</sequence>
<proteinExistence type="predicted"/>
<evidence type="ECO:0000313" key="2">
    <source>
        <dbReference type="Proteomes" id="UP000481033"/>
    </source>
</evidence>
<protein>
    <submittedName>
        <fullName evidence="1">Uncharacterized protein</fullName>
    </submittedName>
</protein>